<dbReference type="PANTHER" id="PTHR40047:SF1">
    <property type="entry name" value="UPF0703 PROTEIN YCGQ"/>
    <property type="match status" value="1"/>
</dbReference>
<reference evidence="5 9" key="4">
    <citation type="submission" date="2019-08" db="EMBL/GenBank/DDBJ databases">
        <title>In-depth cultivation of the pig gut microbiome towards novel bacterial diversity and tailored functional studies.</title>
        <authorList>
            <person name="Wylensek D."/>
            <person name="Hitch T.C.A."/>
            <person name="Clavel T."/>
        </authorList>
    </citation>
    <scope>NUCLEOTIDE SEQUENCE [LARGE SCALE GENOMIC DNA]</scope>
    <source>
        <strain evidence="5 9">WCA3-601-WT-6J</strain>
    </source>
</reference>
<dbReference type="Gene3D" id="3.40.50.300">
    <property type="entry name" value="P-loop containing nucleotide triphosphate hydrolases"/>
    <property type="match status" value="1"/>
</dbReference>
<dbReference type="SUPFAM" id="SSF52540">
    <property type="entry name" value="P-loop containing nucleoside triphosphate hydrolases"/>
    <property type="match status" value="1"/>
</dbReference>
<feature type="domain" description="CobW/HypB/UreG nucleotide-binding" evidence="1">
    <location>
        <begin position="6"/>
        <end position="170"/>
    </location>
</feature>
<feature type="domain" description="DUF1980" evidence="2">
    <location>
        <begin position="193"/>
        <end position="313"/>
    </location>
</feature>
<dbReference type="Pfam" id="PF02492">
    <property type="entry name" value="cobW"/>
    <property type="match status" value="1"/>
</dbReference>
<reference evidence="3" key="1">
    <citation type="submission" date="2015-02" db="EMBL/GenBank/DDBJ databases">
        <title>A novel member of the family Ruminococcaceae isolated from human feces.</title>
        <authorList>
            <person name="Shkoporov A.N."/>
            <person name="Chaplin A.V."/>
            <person name="Motuzova O.V."/>
            <person name="Kafarskaia L.I."/>
            <person name="Khokhlova E.V."/>
            <person name="Efimov B.A."/>
        </authorList>
    </citation>
    <scope>NUCLEOTIDE SEQUENCE [LARGE SCALE GENOMIC DNA]</scope>
    <source>
        <strain evidence="3">585-1</strain>
    </source>
</reference>
<evidence type="ECO:0000259" key="2">
    <source>
        <dbReference type="Pfam" id="PF21537"/>
    </source>
</evidence>
<accession>A0A0W7TNQ6</accession>
<name>A0A0D8J0A1_9FIRM</name>
<dbReference type="EMBL" id="JXXK01000007">
    <property type="protein sequence ID" value="KJF40332.1"/>
    <property type="molecule type" value="Genomic_DNA"/>
</dbReference>
<dbReference type="EMBL" id="WMZU01000003">
    <property type="protein sequence ID" value="MTS26413.1"/>
    <property type="molecule type" value="Genomic_DNA"/>
</dbReference>
<dbReference type="Proteomes" id="UP000431913">
    <property type="component" value="Unassembled WGS sequence"/>
</dbReference>
<keyword evidence="7" id="KW-1185">Reference proteome</keyword>
<comment type="caution">
    <text evidence="3">The sequence shown here is derived from an EMBL/GenBank/DDBJ whole genome shotgun (WGS) entry which is preliminary data.</text>
</comment>
<sequence length="316" mass="35604">MSMSIPVYLFTGFLDAGKTAFIQETLEDPGFNTGEKTLVLLCEEGENEYRPERFAGGNVSFLPVEEQAGLTTAFLKDYQKKHRVDRVLIEYNGMWPLQALYDALPTDWDIYQIILLADSTTFASYMTNMRQLAVDKLQDPEMVIFNRCTDATDKAYLHRAVRMVNRRAQMAFERTDGSVDPDDVVDELPFDTDAPVIDIADEDFGLWYLDAMDNLDKYMGKTVRFKGYVCQTPRVPKGCFVPGRFGMTCCAEDISFIGFICAAENAAALQHRSWVTVTATVGAKEHPIYDGVGPWLEAASVTPAQPPKEELVYFLR</sequence>
<dbReference type="PANTHER" id="PTHR40047">
    <property type="entry name" value="UPF0703 PROTEIN YCGQ"/>
    <property type="match status" value="1"/>
</dbReference>
<evidence type="ECO:0000313" key="5">
    <source>
        <dbReference type="EMBL" id="MST90385.1"/>
    </source>
</evidence>
<protein>
    <submittedName>
        <fullName evidence="3">Outer membrane insertion C-signal</fullName>
    </submittedName>
</protein>
<evidence type="ECO:0000313" key="10">
    <source>
        <dbReference type="Proteomes" id="UP000472755"/>
    </source>
</evidence>
<accession>A0A0D8J0A1</accession>
<evidence type="ECO:0000313" key="8">
    <source>
        <dbReference type="Proteomes" id="UP000053433"/>
    </source>
</evidence>
<dbReference type="InterPro" id="IPR003495">
    <property type="entry name" value="CobW/HypB/UreG_nucleotide-bd"/>
</dbReference>
<evidence type="ECO:0000313" key="6">
    <source>
        <dbReference type="EMBL" id="MTS26413.1"/>
    </source>
</evidence>
<reference evidence="6 10" key="3">
    <citation type="journal article" date="2019" name="Nat. Med.">
        <title>A library of human gut bacterial isolates paired with longitudinal multiomics data enables mechanistic microbiome research.</title>
        <authorList>
            <person name="Poyet M."/>
            <person name="Groussin M."/>
            <person name="Gibbons S.M."/>
            <person name="Avila-Pacheco J."/>
            <person name="Jiang X."/>
            <person name="Kearney S.M."/>
            <person name="Perrotta A.R."/>
            <person name="Berdy B."/>
            <person name="Zhao S."/>
            <person name="Lieberman T.D."/>
            <person name="Swanson P.K."/>
            <person name="Smith M."/>
            <person name="Roesemann S."/>
            <person name="Alexander J.E."/>
            <person name="Rich S.A."/>
            <person name="Livny J."/>
            <person name="Vlamakis H."/>
            <person name="Clish C."/>
            <person name="Bullock K."/>
            <person name="Deik A."/>
            <person name="Scott J."/>
            <person name="Pierce K.A."/>
            <person name="Xavier R.J."/>
            <person name="Alm E.J."/>
        </authorList>
    </citation>
    <scope>NUCLEOTIDE SEQUENCE [LARGE SCALE GENOMIC DNA]</scope>
    <source>
        <strain evidence="6 10">BIOML-A4</strain>
    </source>
</reference>
<dbReference type="Pfam" id="PF21537">
    <property type="entry name" value="DUF1980_C"/>
    <property type="match status" value="1"/>
</dbReference>
<proteinExistence type="predicted"/>
<evidence type="ECO:0000313" key="9">
    <source>
        <dbReference type="Proteomes" id="UP000431913"/>
    </source>
</evidence>
<evidence type="ECO:0000313" key="4">
    <source>
        <dbReference type="EMBL" id="KUE75397.1"/>
    </source>
</evidence>
<dbReference type="InterPro" id="IPR027417">
    <property type="entry name" value="P-loop_NTPase"/>
</dbReference>
<organism evidence="3 7">
    <name type="scientific">Ruthenibacterium lactatiformans</name>
    <dbReference type="NCBI Taxonomy" id="1550024"/>
    <lineage>
        <taxon>Bacteria</taxon>
        <taxon>Bacillati</taxon>
        <taxon>Bacillota</taxon>
        <taxon>Clostridia</taxon>
        <taxon>Eubacteriales</taxon>
        <taxon>Oscillospiraceae</taxon>
        <taxon>Ruthenibacterium</taxon>
    </lineage>
</organism>
<reference evidence="4 8" key="2">
    <citation type="submission" date="2015-10" db="EMBL/GenBank/DDBJ databases">
        <title>A novel member of the family Ruminococcaceae isolated from human faeces.</title>
        <authorList>
            <person name="Shkoporov A.N."/>
            <person name="Chaplin A.V."/>
            <person name="Motuzova O.V."/>
            <person name="Kafarskaia L.I."/>
            <person name="Efimov B.A."/>
        </authorList>
    </citation>
    <scope>NUCLEOTIDE SEQUENCE [LARGE SCALE GENOMIC DNA]</scope>
    <source>
        <strain evidence="4 8">668</strain>
    </source>
</reference>
<dbReference type="Proteomes" id="UP000032483">
    <property type="component" value="Unassembled WGS sequence"/>
</dbReference>
<dbReference type="EMBL" id="VUNJ01000001">
    <property type="protein sequence ID" value="MST90385.1"/>
    <property type="molecule type" value="Genomic_DNA"/>
</dbReference>
<evidence type="ECO:0000259" key="1">
    <source>
        <dbReference type="Pfam" id="PF02492"/>
    </source>
</evidence>
<dbReference type="EMBL" id="LMUA01000022">
    <property type="protein sequence ID" value="KUE75397.1"/>
    <property type="molecule type" value="Genomic_DNA"/>
</dbReference>
<dbReference type="InterPro" id="IPR048447">
    <property type="entry name" value="DUF1980_C"/>
</dbReference>
<evidence type="ECO:0000313" key="3">
    <source>
        <dbReference type="EMBL" id="KJF40332.1"/>
    </source>
</evidence>
<dbReference type="Proteomes" id="UP000472755">
    <property type="component" value="Unassembled WGS sequence"/>
</dbReference>
<dbReference type="AlphaFoldDB" id="A0A0D8J0A1"/>
<gene>
    <name evidence="4" type="ORF">ASJ35_13870</name>
    <name evidence="5" type="ORF">FYJ76_00310</name>
    <name evidence="6" type="ORF">GMD59_03815</name>
    <name evidence="3" type="ORF">TQ39_06700</name>
</gene>
<dbReference type="Proteomes" id="UP000053433">
    <property type="component" value="Unassembled WGS sequence"/>
</dbReference>
<dbReference type="InterPro" id="IPR052955">
    <property type="entry name" value="UPF0703_membrane_permease"/>
</dbReference>
<evidence type="ECO:0000313" key="7">
    <source>
        <dbReference type="Proteomes" id="UP000032483"/>
    </source>
</evidence>